<evidence type="ECO:0000313" key="4">
    <source>
        <dbReference type="EMBL" id="VEN56113.1"/>
    </source>
</evidence>
<reference evidence="4 5" key="1">
    <citation type="submission" date="2019-01" db="EMBL/GenBank/DDBJ databases">
        <authorList>
            <person name="Sayadi A."/>
        </authorList>
    </citation>
    <scope>NUCLEOTIDE SEQUENCE [LARGE SCALE GENOMIC DNA]</scope>
</reference>
<dbReference type="PANTHER" id="PTHR19853">
    <property type="entry name" value="WD REPEAT CONTAINING PROTEIN 3 WDR3"/>
    <property type="match status" value="1"/>
</dbReference>
<gene>
    <name evidence="4" type="ORF">CALMAC_LOCUS15098</name>
</gene>
<dbReference type="EMBL" id="CAACVG010010574">
    <property type="protein sequence ID" value="VEN56113.1"/>
    <property type="molecule type" value="Genomic_DNA"/>
</dbReference>
<dbReference type="OrthoDB" id="5578278at2759"/>
<evidence type="ECO:0008006" key="6">
    <source>
        <dbReference type="Google" id="ProtNLM"/>
    </source>
</evidence>
<dbReference type="PANTHER" id="PTHR19853:SF1">
    <property type="entry name" value="TBC1 DOMAIN FAMILY MEMBER 31"/>
    <property type="match status" value="1"/>
</dbReference>
<evidence type="ECO:0000313" key="5">
    <source>
        <dbReference type="Proteomes" id="UP000410492"/>
    </source>
</evidence>
<keyword evidence="3" id="KW-0175">Coiled coil</keyword>
<evidence type="ECO:0000256" key="2">
    <source>
        <dbReference type="ARBA" id="ARBA00022737"/>
    </source>
</evidence>
<keyword evidence="1" id="KW-0853">WD repeat</keyword>
<dbReference type="GO" id="GO:0060271">
    <property type="term" value="P:cilium assembly"/>
    <property type="evidence" value="ECO:0007669"/>
    <property type="project" value="TreeGrafter"/>
</dbReference>
<evidence type="ECO:0000256" key="3">
    <source>
        <dbReference type="SAM" id="Coils"/>
    </source>
</evidence>
<name>A0A653D7Y5_CALMS</name>
<feature type="coiled-coil region" evidence="3">
    <location>
        <begin position="338"/>
        <end position="388"/>
    </location>
</feature>
<dbReference type="AlphaFoldDB" id="A0A653D7Y5"/>
<dbReference type="Gene3D" id="1.10.472.80">
    <property type="entry name" value="Ypt/Rab-GAP domain of gyp1p, domain 3"/>
    <property type="match status" value="1"/>
</dbReference>
<dbReference type="Proteomes" id="UP000410492">
    <property type="component" value="Unassembled WGS sequence"/>
</dbReference>
<organism evidence="4 5">
    <name type="scientific">Callosobruchus maculatus</name>
    <name type="common">Southern cowpea weevil</name>
    <name type="synonym">Pulse bruchid</name>
    <dbReference type="NCBI Taxonomy" id="64391"/>
    <lineage>
        <taxon>Eukaryota</taxon>
        <taxon>Metazoa</taxon>
        <taxon>Ecdysozoa</taxon>
        <taxon>Arthropoda</taxon>
        <taxon>Hexapoda</taxon>
        <taxon>Insecta</taxon>
        <taxon>Pterygota</taxon>
        <taxon>Neoptera</taxon>
        <taxon>Endopterygota</taxon>
        <taxon>Coleoptera</taxon>
        <taxon>Polyphaga</taxon>
        <taxon>Cucujiformia</taxon>
        <taxon>Chrysomeloidea</taxon>
        <taxon>Chrysomelidae</taxon>
        <taxon>Bruchinae</taxon>
        <taxon>Bruchini</taxon>
        <taxon>Callosobruchus</taxon>
    </lineage>
</organism>
<feature type="coiled-coil region" evidence="3">
    <location>
        <begin position="184"/>
        <end position="214"/>
    </location>
</feature>
<dbReference type="InterPro" id="IPR051570">
    <property type="entry name" value="TBC1_cilium_biogenesis"/>
</dbReference>
<evidence type="ECO:0000256" key="1">
    <source>
        <dbReference type="ARBA" id="ARBA00022574"/>
    </source>
</evidence>
<sequence length="429" mass="50918">MLLHHYSLNKITAQIYAWPLLESAFSEVLTAAEWLQMWDHILTYEVAFFHCAVVAYNIVQRHILLSFGRKEDFSLFFHSQNPVNMKRLLRVTFRVLAETSKENHPREYLTEFKSLEVGNYPLFTDYPKNVVDLQLEEERRIEDELETVVMSRLELGRLQQDETVEKTMQEEQNRRVKAIEEKCLEKLRSRQELVEKEREKIEKIKQLLPMYQRRNSPDQNEEKSTSQFYNFSEVEEIFRNRNSNQEGSSIYNQIMQPDQVASTSERTYEEFSGVKEQYLSRLKKLLEYKLKINEILDRHRGPISEEERQAKVEGQIKKIRSNLKSTRSLKKLNISTSIHLLENLIGKIENELRNVEGSEKDLSRSKKMKNLQKETKGLEKEVAKLLELVSKDFRIQPHLHEENCNCNCSEWCEKRVRFSPSSSEKYNNV</sequence>
<accession>A0A653D7Y5</accession>
<proteinExistence type="predicted"/>
<dbReference type="GO" id="GO:0036064">
    <property type="term" value="C:ciliary basal body"/>
    <property type="evidence" value="ECO:0007669"/>
    <property type="project" value="TreeGrafter"/>
</dbReference>
<protein>
    <recommendedName>
        <fullName evidence="6">Rab-GAP TBC domain-containing protein</fullName>
    </recommendedName>
</protein>
<keyword evidence="5" id="KW-1185">Reference proteome</keyword>
<keyword evidence="2" id="KW-0677">Repeat</keyword>